<gene>
    <name evidence="1" type="ORF">MHBO_001933</name>
</gene>
<organism evidence="1 2">
    <name type="scientific">Bonamia ostreae</name>
    <dbReference type="NCBI Taxonomy" id="126728"/>
    <lineage>
        <taxon>Eukaryota</taxon>
        <taxon>Sar</taxon>
        <taxon>Rhizaria</taxon>
        <taxon>Endomyxa</taxon>
        <taxon>Ascetosporea</taxon>
        <taxon>Haplosporida</taxon>
        <taxon>Bonamia</taxon>
    </lineage>
</organism>
<name>A0ABV2ALQ5_9EUKA</name>
<accession>A0ABV2ALQ5</accession>
<reference evidence="1 2" key="1">
    <citation type="journal article" date="2024" name="BMC Biol.">
        <title>Comparative genomics of Ascetosporea gives new insight into the evolutionary basis for animal parasitism in Rhizaria.</title>
        <authorList>
            <person name="Hiltunen Thoren M."/>
            <person name="Onut-Brannstrom I."/>
            <person name="Alfjorden A."/>
            <person name="Peckova H."/>
            <person name="Swords F."/>
            <person name="Hooper C."/>
            <person name="Holzer A.S."/>
            <person name="Bass D."/>
            <person name="Burki F."/>
        </authorList>
    </citation>
    <scope>NUCLEOTIDE SEQUENCE [LARGE SCALE GENOMIC DNA]</scope>
    <source>
        <strain evidence="1">20-A016</strain>
    </source>
</reference>
<comment type="caution">
    <text evidence="1">The sequence shown here is derived from an EMBL/GenBank/DDBJ whole genome shotgun (WGS) entry which is preliminary data.</text>
</comment>
<keyword evidence="2" id="KW-1185">Reference proteome</keyword>
<dbReference type="EMBL" id="JBDODL010000567">
    <property type="protein sequence ID" value="MES1920242.1"/>
    <property type="molecule type" value="Genomic_DNA"/>
</dbReference>
<evidence type="ECO:0000313" key="2">
    <source>
        <dbReference type="Proteomes" id="UP001439008"/>
    </source>
</evidence>
<proteinExistence type="predicted"/>
<protein>
    <submittedName>
        <fullName evidence="1">Uncharacterized protein</fullName>
    </submittedName>
</protein>
<dbReference type="Proteomes" id="UP001439008">
    <property type="component" value="Unassembled WGS sequence"/>
</dbReference>
<evidence type="ECO:0000313" key="1">
    <source>
        <dbReference type="EMBL" id="MES1920242.1"/>
    </source>
</evidence>
<sequence length="76" mass="8730">MNIALFLWVKFIDEITPIDFLCSKNEAADILRGVEKENKELQKVKAKQKVIVQSNKKVNSFDIMFPNGSENDKNES</sequence>